<evidence type="ECO:0000313" key="10">
    <source>
        <dbReference type="EMBL" id="KKS09726.1"/>
    </source>
</evidence>
<evidence type="ECO:0000256" key="2">
    <source>
        <dbReference type="ARBA" id="ARBA00012438"/>
    </source>
</evidence>
<dbReference type="SUPFAM" id="SSF55785">
    <property type="entry name" value="PYP-like sensor domain (PAS domain)"/>
    <property type="match status" value="1"/>
</dbReference>
<dbReference type="CDD" id="cd00130">
    <property type="entry name" value="PAS"/>
    <property type="match status" value="1"/>
</dbReference>
<dbReference type="GO" id="GO:0009927">
    <property type="term" value="F:histidine phosphotransfer kinase activity"/>
    <property type="evidence" value="ECO:0007669"/>
    <property type="project" value="TreeGrafter"/>
</dbReference>
<dbReference type="GO" id="GO:0005886">
    <property type="term" value="C:plasma membrane"/>
    <property type="evidence" value="ECO:0007669"/>
    <property type="project" value="TreeGrafter"/>
</dbReference>
<feature type="domain" description="PAS" evidence="9">
    <location>
        <begin position="326"/>
        <end position="412"/>
    </location>
</feature>
<dbReference type="InterPro" id="IPR005467">
    <property type="entry name" value="His_kinase_dom"/>
</dbReference>
<dbReference type="SMART" id="SM00387">
    <property type="entry name" value="HATPase_c"/>
    <property type="match status" value="1"/>
</dbReference>
<evidence type="ECO:0000256" key="5">
    <source>
        <dbReference type="ARBA" id="ARBA00022777"/>
    </source>
</evidence>
<keyword evidence="5 10" id="KW-0418">Kinase</keyword>
<dbReference type="Gene3D" id="3.30.450.20">
    <property type="entry name" value="PAS domain"/>
    <property type="match status" value="1"/>
</dbReference>
<feature type="transmembrane region" description="Helical" evidence="7">
    <location>
        <begin position="69"/>
        <end position="90"/>
    </location>
</feature>
<keyword evidence="7" id="KW-1133">Transmembrane helix</keyword>
<sequence length="710" mass="79561">MFYFYTYSFLAIVIMTYGAINYPKILKLANKSSHKSEWKIAFGLIIFTLVSYVTFIILYVFGSQLATDIITISIFYFVSVYVLQTIDLLYKTLKESFQKNNDINKYADHLEVMVQKRTQEYQNKNEEIEKTVNELTDFKKAMLSILEDMSNSEDQLKVALMESDALNMVSQTITWSADWDKMVSYVTKVIALNMEAPKSAIFIYNSDSNSLVAQKGSYGFTPKEIELLDVDTDESLNGIAYKTKTVIQTSDIQSEKNACPQKVHFDHSKMITAPVYDGKNIIGTICCIDPNRDIKSSKVKDFYEKLSNVASVIISNSKLINQIEVKESEEQAILKSIGEGLLVVDNLGNIEDINKIAENNFGIKKEDVLGKNVAGLLGFHELETLLSDFGATYDRKHVEKMGHRMECILKDEKYICAAGKNSFHKNCRGCNIFHVAAQKKMNLAFTKTTNFTFSAIISPILSDSSEVIGQVLTMHDVTKEVLMNRAKDEFLSVTSHELRTPMTAVMGNIKMVLDGDAGKVDDMMREYLNDAYIGSQRLLALVEDMLNVSRIEQGRMQYNISPFDIDTAIKYVFNTLKGIASQKNLYLKPLNHDCVKVVGDENKIIEVITNLVGNALKFTEGGGISIGYAIVGNKLQVSIADTGIGISKEDETKLFQKFSQVNLTLTNQKGGTGLGLYICRQYVEAMGGKIWIDKSEPGRGTIFAFTLPLA</sequence>
<dbReference type="Pfam" id="PF13426">
    <property type="entry name" value="PAS_9"/>
    <property type="match status" value="1"/>
</dbReference>
<feature type="transmembrane region" description="Helical" evidence="7">
    <location>
        <begin position="6"/>
        <end position="26"/>
    </location>
</feature>
<dbReference type="InterPro" id="IPR004358">
    <property type="entry name" value="Sig_transdc_His_kin-like_C"/>
</dbReference>
<keyword evidence="6" id="KW-0175">Coiled coil</keyword>
<dbReference type="InterPro" id="IPR003594">
    <property type="entry name" value="HATPase_dom"/>
</dbReference>
<keyword evidence="7" id="KW-0472">Membrane</keyword>
<feature type="coiled-coil region" evidence="6">
    <location>
        <begin position="114"/>
        <end position="141"/>
    </location>
</feature>
<dbReference type="SMART" id="SM00091">
    <property type="entry name" value="PAS"/>
    <property type="match status" value="1"/>
</dbReference>
<organism evidence="10 11">
    <name type="scientific">candidate division CPR2 bacterium GW2011_GWC1_41_48</name>
    <dbReference type="NCBI Taxonomy" id="1618344"/>
    <lineage>
        <taxon>Bacteria</taxon>
        <taxon>Bacteria division CPR2</taxon>
    </lineage>
</organism>
<dbReference type="InterPro" id="IPR035965">
    <property type="entry name" value="PAS-like_dom_sf"/>
</dbReference>
<dbReference type="Gene3D" id="3.30.565.10">
    <property type="entry name" value="Histidine kinase-like ATPase, C-terminal domain"/>
    <property type="match status" value="1"/>
</dbReference>
<dbReference type="Gene3D" id="3.30.450.40">
    <property type="match status" value="1"/>
</dbReference>
<dbReference type="PROSITE" id="PS50112">
    <property type="entry name" value="PAS"/>
    <property type="match status" value="1"/>
</dbReference>
<dbReference type="InterPro" id="IPR000014">
    <property type="entry name" value="PAS"/>
</dbReference>
<dbReference type="InterPro" id="IPR029016">
    <property type="entry name" value="GAF-like_dom_sf"/>
</dbReference>
<evidence type="ECO:0000256" key="1">
    <source>
        <dbReference type="ARBA" id="ARBA00000085"/>
    </source>
</evidence>
<proteinExistence type="predicted"/>
<dbReference type="CDD" id="cd00082">
    <property type="entry name" value="HisKA"/>
    <property type="match status" value="1"/>
</dbReference>
<dbReference type="Gene3D" id="1.10.287.130">
    <property type="match status" value="1"/>
</dbReference>
<keyword evidence="7" id="KW-0812">Transmembrane</keyword>
<dbReference type="SUPFAM" id="SSF55781">
    <property type="entry name" value="GAF domain-like"/>
    <property type="match status" value="1"/>
</dbReference>
<dbReference type="PANTHER" id="PTHR43047:SF72">
    <property type="entry name" value="OSMOSENSING HISTIDINE PROTEIN KINASE SLN1"/>
    <property type="match status" value="1"/>
</dbReference>
<reference evidence="10 11" key="1">
    <citation type="journal article" date="2015" name="Nature">
        <title>rRNA introns, odd ribosomes, and small enigmatic genomes across a large radiation of phyla.</title>
        <authorList>
            <person name="Brown C.T."/>
            <person name="Hug L.A."/>
            <person name="Thomas B.C."/>
            <person name="Sharon I."/>
            <person name="Castelle C.J."/>
            <person name="Singh A."/>
            <person name="Wilkins M.J."/>
            <person name="Williams K.H."/>
            <person name="Banfield J.F."/>
        </authorList>
    </citation>
    <scope>NUCLEOTIDE SEQUENCE [LARGE SCALE GENOMIC DNA]</scope>
</reference>
<dbReference type="AlphaFoldDB" id="A0A0G0YJM3"/>
<feature type="domain" description="Histidine kinase" evidence="8">
    <location>
        <begin position="493"/>
        <end position="710"/>
    </location>
</feature>
<evidence type="ECO:0000256" key="3">
    <source>
        <dbReference type="ARBA" id="ARBA00022553"/>
    </source>
</evidence>
<dbReference type="SUPFAM" id="SSF55874">
    <property type="entry name" value="ATPase domain of HSP90 chaperone/DNA topoisomerase II/histidine kinase"/>
    <property type="match status" value="1"/>
</dbReference>
<dbReference type="Proteomes" id="UP000033869">
    <property type="component" value="Unassembled WGS sequence"/>
</dbReference>
<dbReference type="PRINTS" id="PR00344">
    <property type="entry name" value="BCTRLSENSOR"/>
</dbReference>
<evidence type="ECO:0000256" key="7">
    <source>
        <dbReference type="SAM" id="Phobius"/>
    </source>
</evidence>
<evidence type="ECO:0000256" key="6">
    <source>
        <dbReference type="SAM" id="Coils"/>
    </source>
</evidence>
<dbReference type="SUPFAM" id="SSF47384">
    <property type="entry name" value="Homodimeric domain of signal transducing histidine kinase"/>
    <property type="match status" value="1"/>
</dbReference>
<protein>
    <recommendedName>
        <fullName evidence="2">histidine kinase</fullName>
        <ecNumber evidence="2">2.7.13.3</ecNumber>
    </recommendedName>
</protein>
<dbReference type="PANTHER" id="PTHR43047">
    <property type="entry name" value="TWO-COMPONENT HISTIDINE PROTEIN KINASE"/>
    <property type="match status" value="1"/>
</dbReference>
<dbReference type="Pfam" id="PF00512">
    <property type="entry name" value="HisKA"/>
    <property type="match status" value="1"/>
</dbReference>
<keyword evidence="4" id="KW-0808">Transferase</keyword>
<accession>A0A0G0YJM3</accession>
<dbReference type="CDD" id="cd16922">
    <property type="entry name" value="HATPase_EvgS-ArcB-TorS-like"/>
    <property type="match status" value="1"/>
</dbReference>
<dbReference type="PROSITE" id="PS50109">
    <property type="entry name" value="HIS_KIN"/>
    <property type="match status" value="1"/>
</dbReference>
<evidence type="ECO:0000313" key="11">
    <source>
        <dbReference type="Proteomes" id="UP000033869"/>
    </source>
</evidence>
<dbReference type="EC" id="2.7.13.3" evidence="2"/>
<dbReference type="InterPro" id="IPR036097">
    <property type="entry name" value="HisK_dim/P_sf"/>
</dbReference>
<keyword evidence="3" id="KW-0597">Phosphoprotein</keyword>
<dbReference type="GO" id="GO:0000155">
    <property type="term" value="F:phosphorelay sensor kinase activity"/>
    <property type="evidence" value="ECO:0007669"/>
    <property type="project" value="InterPro"/>
</dbReference>
<comment type="caution">
    <text evidence="10">The sequence shown here is derived from an EMBL/GenBank/DDBJ whole genome shotgun (WGS) entry which is preliminary data.</text>
</comment>
<dbReference type="InterPro" id="IPR003661">
    <property type="entry name" value="HisK_dim/P_dom"/>
</dbReference>
<dbReference type="InterPro" id="IPR036890">
    <property type="entry name" value="HATPase_C_sf"/>
</dbReference>
<evidence type="ECO:0000259" key="8">
    <source>
        <dbReference type="PROSITE" id="PS50109"/>
    </source>
</evidence>
<evidence type="ECO:0000256" key="4">
    <source>
        <dbReference type="ARBA" id="ARBA00022679"/>
    </source>
</evidence>
<evidence type="ECO:0000259" key="9">
    <source>
        <dbReference type="PROSITE" id="PS50112"/>
    </source>
</evidence>
<comment type="catalytic activity">
    <reaction evidence="1">
        <text>ATP + protein L-histidine = ADP + protein N-phospho-L-histidine.</text>
        <dbReference type="EC" id="2.7.13.3"/>
    </reaction>
</comment>
<dbReference type="SMART" id="SM00388">
    <property type="entry name" value="HisKA"/>
    <property type="match status" value="1"/>
</dbReference>
<dbReference type="Pfam" id="PF02518">
    <property type="entry name" value="HATPase_c"/>
    <property type="match status" value="1"/>
</dbReference>
<gene>
    <name evidence="10" type="ORF">UU65_C0001G0131</name>
</gene>
<feature type="transmembrane region" description="Helical" evidence="7">
    <location>
        <begin position="38"/>
        <end position="63"/>
    </location>
</feature>
<dbReference type="FunFam" id="3.30.565.10:FF:000006">
    <property type="entry name" value="Sensor histidine kinase WalK"/>
    <property type="match status" value="1"/>
</dbReference>
<dbReference type="EMBL" id="LCBL01000001">
    <property type="protein sequence ID" value="KKS09726.1"/>
    <property type="molecule type" value="Genomic_DNA"/>
</dbReference>
<name>A0A0G0YJM3_UNCC2</name>